<comment type="caution">
    <text evidence="3">The sequence shown here is derived from an EMBL/GenBank/DDBJ whole genome shotgun (WGS) entry which is preliminary data.</text>
</comment>
<dbReference type="PANTHER" id="PTHR30204:SF97">
    <property type="entry name" value="MERR FAMILY REGULATORY PROTEIN"/>
    <property type="match status" value="1"/>
</dbReference>
<dbReference type="InterPro" id="IPR000551">
    <property type="entry name" value="MerR-type_HTH_dom"/>
</dbReference>
<evidence type="ECO:0000313" key="3">
    <source>
        <dbReference type="EMBL" id="MSA88477.1"/>
    </source>
</evidence>
<dbReference type="AlphaFoldDB" id="A0A6N7S3M9"/>
<dbReference type="InterPro" id="IPR010499">
    <property type="entry name" value="AraC_E-bd"/>
</dbReference>
<dbReference type="EMBL" id="WKPI01000006">
    <property type="protein sequence ID" value="MSC32549.1"/>
    <property type="molecule type" value="Genomic_DNA"/>
</dbReference>
<dbReference type="PANTHER" id="PTHR30204">
    <property type="entry name" value="REDOX-CYCLING DRUG-SENSING TRANSCRIPTIONAL ACTIVATOR SOXR"/>
    <property type="match status" value="1"/>
</dbReference>
<dbReference type="SMART" id="SM00871">
    <property type="entry name" value="AraC_E_bind"/>
    <property type="match status" value="1"/>
</dbReference>
<evidence type="ECO:0000256" key="1">
    <source>
        <dbReference type="ARBA" id="ARBA00023125"/>
    </source>
</evidence>
<dbReference type="GO" id="GO:0003700">
    <property type="term" value="F:DNA-binding transcription factor activity"/>
    <property type="evidence" value="ECO:0007669"/>
    <property type="project" value="InterPro"/>
</dbReference>
<dbReference type="InterPro" id="IPR047057">
    <property type="entry name" value="MerR_fam"/>
</dbReference>
<dbReference type="InterPro" id="IPR029442">
    <property type="entry name" value="GyrI-like"/>
</dbReference>
<dbReference type="OrthoDB" id="9773308at2"/>
<evidence type="ECO:0000313" key="6">
    <source>
        <dbReference type="Proteomes" id="UP000480929"/>
    </source>
</evidence>
<proteinExistence type="predicted"/>
<keyword evidence="1" id="KW-0238">DNA-binding</keyword>
<evidence type="ECO:0000313" key="4">
    <source>
        <dbReference type="EMBL" id="MSC32549.1"/>
    </source>
</evidence>
<dbReference type="RefSeq" id="WP_154238036.1">
    <property type="nucleotide sequence ID" value="NZ_CALJPI010000077.1"/>
</dbReference>
<dbReference type="PROSITE" id="PS50937">
    <property type="entry name" value="HTH_MERR_2"/>
    <property type="match status" value="1"/>
</dbReference>
<dbReference type="Proteomes" id="UP000433575">
    <property type="component" value="Unassembled WGS sequence"/>
</dbReference>
<dbReference type="SMART" id="SM00422">
    <property type="entry name" value="HTH_MERR"/>
    <property type="match status" value="1"/>
</dbReference>
<evidence type="ECO:0000259" key="2">
    <source>
        <dbReference type="PROSITE" id="PS50937"/>
    </source>
</evidence>
<dbReference type="Gene3D" id="1.10.1660.10">
    <property type="match status" value="1"/>
</dbReference>
<dbReference type="EMBL" id="WKPJ01000003">
    <property type="protein sequence ID" value="MSA88477.1"/>
    <property type="molecule type" value="Genomic_DNA"/>
</dbReference>
<keyword evidence="6" id="KW-1185">Reference proteome</keyword>
<dbReference type="Proteomes" id="UP000480929">
    <property type="component" value="Unassembled WGS sequence"/>
</dbReference>
<dbReference type="SUPFAM" id="SSF55136">
    <property type="entry name" value="Probable bacterial effector-binding domain"/>
    <property type="match status" value="1"/>
</dbReference>
<dbReference type="Pfam" id="PF06445">
    <property type="entry name" value="GyrI-like"/>
    <property type="match status" value="1"/>
</dbReference>
<dbReference type="PROSITE" id="PS00552">
    <property type="entry name" value="HTH_MERR_1"/>
    <property type="match status" value="1"/>
</dbReference>
<dbReference type="GO" id="GO:0003677">
    <property type="term" value="F:DNA binding"/>
    <property type="evidence" value="ECO:0007669"/>
    <property type="project" value="UniProtKB-KW"/>
</dbReference>
<evidence type="ECO:0000313" key="5">
    <source>
        <dbReference type="Proteomes" id="UP000433575"/>
    </source>
</evidence>
<dbReference type="InterPro" id="IPR009061">
    <property type="entry name" value="DNA-bd_dom_put_sf"/>
</dbReference>
<dbReference type="Pfam" id="PF13411">
    <property type="entry name" value="MerR_1"/>
    <property type="match status" value="1"/>
</dbReference>
<organism evidence="3 5">
    <name type="scientific">Holdemania massiliensis</name>
    <dbReference type="NCBI Taxonomy" id="1468449"/>
    <lineage>
        <taxon>Bacteria</taxon>
        <taxon>Bacillati</taxon>
        <taxon>Bacillota</taxon>
        <taxon>Erysipelotrichia</taxon>
        <taxon>Erysipelotrichales</taxon>
        <taxon>Erysipelotrichaceae</taxon>
        <taxon>Holdemania</taxon>
    </lineage>
</organism>
<name>A0A6N7S3M9_9FIRM</name>
<protein>
    <submittedName>
        <fullName evidence="3">MerR family transcriptional regulator</fullName>
    </submittedName>
</protein>
<sequence>MLKIGEFSKLTQISIRMLRYYDEMGLLKPAAIDPTNGYRMYTSAQIPQLNQILALRDCGFTISEIAAWMDRTDSLPLTRIAEKQTEIEQGIRIEQAKLKRLERLKEQLEKGDRPELLNVAVKSIPACLALSLRRVLPDYYGEGELWKEIAAFIKTEQIEIAGQPFSLYHDENYKEKNVDVELCLPVKRAGSDQGNFHFREVAGTAAMACAWVCGPFSLIAETYLSLAQWLENNDYHIEGPDRQIVHRGPWNETDPQQYLTEIQIPIRKTDEGLPL</sequence>
<feature type="domain" description="HTH merR-type" evidence="2">
    <location>
        <begin position="1"/>
        <end position="71"/>
    </location>
</feature>
<reference evidence="5 6" key="1">
    <citation type="journal article" date="2019" name="Nat. Med.">
        <title>A library of human gut bacterial isolates paired with longitudinal multiomics data enables mechanistic microbiome research.</title>
        <authorList>
            <person name="Poyet M."/>
            <person name="Groussin M."/>
            <person name="Gibbons S.M."/>
            <person name="Avila-Pacheco J."/>
            <person name="Jiang X."/>
            <person name="Kearney S.M."/>
            <person name="Perrotta A.R."/>
            <person name="Berdy B."/>
            <person name="Zhao S."/>
            <person name="Lieberman T.D."/>
            <person name="Swanson P.K."/>
            <person name="Smith M."/>
            <person name="Roesemann S."/>
            <person name="Alexander J.E."/>
            <person name="Rich S.A."/>
            <person name="Livny J."/>
            <person name="Vlamakis H."/>
            <person name="Clish C."/>
            <person name="Bullock K."/>
            <person name="Deik A."/>
            <person name="Scott J."/>
            <person name="Pierce K.A."/>
            <person name="Xavier R.J."/>
            <person name="Alm E.J."/>
        </authorList>
    </citation>
    <scope>NUCLEOTIDE SEQUENCE [LARGE SCALE GENOMIC DNA]</scope>
    <source>
        <strain evidence="3 5">BIOML-A4</strain>
        <strain evidence="4 6">BIOML-A5</strain>
    </source>
</reference>
<dbReference type="InterPro" id="IPR011256">
    <property type="entry name" value="Reg_factor_effector_dom_sf"/>
</dbReference>
<gene>
    <name evidence="4" type="ORF">GKD88_05385</name>
    <name evidence="3" type="ORF">GKE08_03975</name>
</gene>
<dbReference type="CDD" id="cd01107">
    <property type="entry name" value="HTH_BmrR"/>
    <property type="match status" value="1"/>
</dbReference>
<accession>A0A6N7S3M9</accession>
<dbReference type="Gene3D" id="3.20.80.10">
    <property type="entry name" value="Regulatory factor, effector binding domain"/>
    <property type="match status" value="1"/>
</dbReference>
<dbReference type="SUPFAM" id="SSF46955">
    <property type="entry name" value="Putative DNA-binding domain"/>
    <property type="match status" value="1"/>
</dbReference>